<evidence type="ECO:0000256" key="1">
    <source>
        <dbReference type="ARBA" id="ARBA00007430"/>
    </source>
</evidence>
<evidence type="ECO:0000259" key="2">
    <source>
        <dbReference type="Pfam" id="PF02719"/>
    </source>
</evidence>
<proteinExistence type="inferred from homology"/>
<accession>A0AAV4LDJ5</accession>
<dbReference type="AlphaFoldDB" id="A0AAV4LDJ5"/>
<protein>
    <submittedName>
        <fullName evidence="3">UDP-N-acetylglucosamine 4,6-dehydratase</fullName>
    </submittedName>
</protein>
<dbReference type="Gene3D" id="3.40.50.720">
    <property type="entry name" value="NAD(P)-binding Rossmann-like Domain"/>
    <property type="match status" value="1"/>
</dbReference>
<dbReference type="SUPFAM" id="SSF51735">
    <property type="entry name" value="NAD(P)-binding Rossmann-fold domains"/>
    <property type="match status" value="1"/>
</dbReference>
<dbReference type="Pfam" id="PF02719">
    <property type="entry name" value="Polysacc_synt_2"/>
    <property type="match status" value="1"/>
</dbReference>
<dbReference type="PANTHER" id="PTHR43318">
    <property type="entry name" value="UDP-N-ACETYLGLUCOSAMINE 4,6-DEHYDRATASE"/>
    <property type="match status" value="1"/>
</dbReference>
<sequence length="343" mass="38441">MFKGKNILITGGTGSIGGEIVRQLLSMGPNVIRIFSRDEGKQFSMQQELTEYDNIRYLIGDIRDRERLSFALQDIDFVFHTAGLKHVPACEYNPFEAIKTNVLGTQNLIDCCLEHNVEKVIAISTDKAANPANTMGTTKLLMEKLVTAANLYRGKKRTVFSCVRFGNVLGSRGSVVPLFIQQALARKPLTVTDLEMTRFMMSISQAVRLVFRAAEASEGGEIFILKMPVLKIADLADAIRFMVAEERNETPVPIEVIGLRAGEKLYEELMTEDEAKRAYEFEDMFVIVPDSVENLTTWNKKGIPLTHRTRYSSLDEVLLTPAQVKDLIASEIGKQLDLLKEKS</sequence>
<dbReference type="Proteomes" id="UP001057291">
    <property type="component" value="Unassembled WGS sequence"/>
</dbReference>
<gene>
    <name evidence="3" type="primary">capD</name>
    <name evidence="3" type="ORF">DNHGIG_10410</name>
</gene>
<feature type="domain" description="Polysaccharide biosynthesis protein CapD-like" evidence="2">
    <location>
        <begin position="7"/>
        <end position="287"/>
    </location>
</feature>
<dbReference type="InterPro" id="IPR051203">
    <property type="entry name" value="Polysaccharide_Synthase-Rel"/>
</dbReference>
<comment type="caution">
    <text evidence="3">The sequence shown here is derived from an EMBL/GenBank/DDBJ whole genome shotgun (WGS) entry which is preliminary data.</text>
</comment>
<dbReference type="CDD" id="cd05237">
    <property type="entry name" value="UDP_invert_4-6DH_SDR_e"/>
    <property type="match status" value="1"/>
</dbReference>
<comment type="similarity">
    <text evidence="1">Belongs to the polysaccharide synthase family.</text>
</comment>
<dbReference type="InterPro" id="IPR036291">
    <property type="entry name" value="NAD(P)-bd_dom_sf"/>
</dbReference>
<dbReference type="InterPro" id="IPR003869">
    <property type="entry name" value="Polysac_CapD-like"/>
</dbReference>
<name>A0AAV4LDJ5_9BACL</name>
<evidence type="ECO:0000313" key="3">
    <source>
        <dbReference type="EMBL" id="GIM45492.1"/>
    </source>
</evidence>
<dbReference type="PANTHER" id="PTHR43318:SF2">
    <property type="entry name" value="UDP-N-ACETYLGLUCOSAMINE 4,6-DEHYDRATASE (INVERTING)"/>
    <property type="match status" value="1"/>
</dbReference>
<organism evidence="3 4">
    <name type="scientific">Collibacillus ludicampi</name>
    <dbReference type="NCBI Taxonomy" id="2771369"/>
    <lineage>
        <taxon>Bacteria</taxon>
        <taxon>Bacillati</taxon>
        <taxon>Bacillota</taxon>
        <taxon>Bacilli</taxon>
        <taxon>Bacillales</taxon>
        <taxon>Alicyclobacillaceae</taxon>
        <taxon>Collibacillus</taxon>
    </lineage>
</organism>
<dbReference type="EMBL" id="BOQE01000001">
    <property type="protein sequence ID" value="GIM45492.1"/>
    <property type="molecule type" value="Genomic_DNA"/>
</dbReference>
<reference evidence="3" key="1">
    <citation type="journal article" date="2023" name="Int. J. Syst. Evol. Microbiol.">
        <title>Collibacillus ludicampi gen. nov., sp. nov., a new soil bacterium of the family Alicyclobacillaceae.</title>
        <authorList>
            <person name="Jojima T."/>
            <person name="Ioku Y."/>
            <person name="Fukuta Y."/>
            <person name="Shirasaka N."/>
            <person name="Matsumura Y."/>
            <person name="Mori M."/>
        </authorList>
    </citation>
    <scope>NUCLEOTIDE SEQUENCE</scope>
    <source>
        <strain evidence="3">TP075</strain>
    </source>
</reference>
<keyword evidence="4" id="KW-1185">Reference proteome</keyword>
<evidence type="ECO:0000313" key="4">
    <source>
        <dbReference type="Proteomes" id="UP001057291"/>
    </source>
</evidence>
<dbReference type="RefSeq" id="WP_282198690.1">
    <property type="nucleotide sequence ID" value="NZ_BOQE01000001.1"/>
</dbReference>